<dbReference type="Gene3D" id="3.40.1350.10">
    <property type="match status" value="1"/>
</dbReference>
<organism evidence="1">
    <name type="scientific">uncultured Caudovirales phage</name>
    <dbReference type="NCBI Taxonomy" id="2100421"/>
    <lineage>
        <taxon>Viruses</taxon>
        <taxon>Duplodnaviria</taxon>
        <taxon>Heunggongvirae</taxon>
        <taxon>Uroviricota</taxon>
        <taxon>Caudoviricetes</taxon>
        <taxon>Peduoviridae</taxon>
        <taxon>Maltschvirus</taxon>
        <taxon>Maltschvirus maltsch</taxon>
    </lineage>
</organism>
<evidence type="ECO:0000313" key="1">
    <source>
        <dbReference type="EMBL" id="CAB4151561.1"/>
    </source>
</evidence>
<reference evidence="1" key="1">
    <citation type="submission" date="2020-04" db="EMBL/GenBank/DDBJ databases">
        <authorList>
            <person name="Chiriac C."/>
            <person name="Salcher M."/>
            <person name="Ghai R."/>
            <person name="Kavagutti S V."/>
        </authorList>
    </citation>
    <scope>NUCLEOTIDE SEQUENCE</scope>
</reference>
<protein>
    <recommendedName>
        <fullName evidence="2">VRR-NUC domain containing protein</fullName>
    </recommendedName>
</protein>
<proteinExistence type="predicted"/>
<evidence type="ECO:0008006" key="2">
    <source>
        <dbReference type="Google" id="ProtNLM"/>
    </source>
</evidence>
<sequence length="123" mass="14276">MKLESIKKMSESKIKALSNKSEFTIQVEIVDYCRKNNIICFSIPNEATRNNSKYIKSGVLAGVSDLIVLKNGKAYFVELKDYKGRQSDKQKKFENMVTLEDFKYFLVRSLDEFKKIIIFATQN</sequence>
<name>A0A6J5N0C9_9CAUD</name>
<accession>A0A6J5N0C9</accession>
<dbReference type="GO" id="GO:0003676">
    <property type="term" value="F:nucleic acid binding"/>
    <property type="evidence" value="ECO:0007669"/>
    <property type="project" value="InterPro"/>
</dbReference>
<dbReference type="InterPro" id="IPR011856">
    <property type="entry name" value="tRNA_endonuc-like_dom_sf"/>
</dbReference>
<gene>
    <name evidence="1" type="ORF">UFOVP600_22</name>
</gene>
<dbReference type="EMBL" id="LR796560">
    <property type="protein sequence ID" value="CAB4151561.1"/>
    <property type="molecule type" value="Genomic_DNA"/>
</dbReference>